<feature type="region of interest" description="Disordered" evidence="1">
    <location>
        <begin position="1"/>
        <end position="37"/>
    </location>
</feature>
<gene>
    <name evidence="2" type="ORF">V1633_07625</name>
</gene>
<evidence type="ECO:0000313" key="2">
    <source>
        <dbReference type="EMBL" id="MEE6258362.1"/>
    </source>
</evidence>
<name>A0ABU7RPE5_9ACTN</name>
<proteinExistence type="predicted"/>
<reference evidence="2 3" key="1">
    <citation type="submission" date="2024-01" db="EMBL/GenBank/DDBJ databases">
        <title>Genome insights into Plantactinospora sonchi sp. nov.</title>
        <authorList>
            <person name="Wang L."/>
        </authorList>
    </citation>
    <scope>NUCLEOTIDE SEQUENCE [LARGE SCALE GENOMIC DNA]</scope>
    <source>
        <strain evidence="2 3">NEAU-QY2</strain>
    </source>
</reference>
<organism evidence="2 3">
    <name type="scientific">Plantactinospora sonchi</name>
    <dbReference type="NCBI Taxonomy" id="1544735"/>
    <lineage>
        <taxon>Bacteria</taxon>
        <taxon>Bacillati</taxon>
        <taxon>Actinomycetota</taxon>
        <taxon>Actinomycetes</taxon>
        <taxon>Micromonosporales</taxon>
        <taxon>Micromonosporaceae</taxon>
        <taxon>Plantactinospora</taxon>
    </lineage>
</organism>
<evidence type="ECO:0000256" key="1">
    <source>
        <dbReference type="SAM" id="MobiDB-lite"/>
    </source>
</evidence>
<comment type="caution">
    <text evidence="2">The sequence shown here is derived from an EMBL/GenBank/DDBJ whole genome shotgun (WGS) entry which is preliminary data.</text>
</comment>
<keyword evidence="3" id="KW-1185">Reference proteome</keyword>
<evidence type="ECO:0000313" key="3">
    <source>
        <dbReference type="Proteomes" id="UP001332243"/>
    </source>
</evidence>
<dbReference type="Proteomes" id="UP001332243">
    <property type="component" value="Unassembled WGS sequence"/>
</dbReference>
<protein>
    <submittedName>
        <fullName evidence="2">Uncharacterized protein</fullName>
    </submittedName>
</protein>
<accession>A0ABU7RPE5</accession>
<sequence length="102" mass="11085">MSSARPVGRRSSTWRSESARSADRSPRHSPLHPDEGAEAQWAGEAKIAGRAVAAGPITEGPAGDRFHADITEVVPTHLNPEATMLVIEWWTPKHGLRTVARE</sequence>
<dbReference type="EMBL" id="JAZGQK010000006">
    <property type="protein sequence ID" value="MEE6258362.1"/>
    <property type="molecule type" value="Genomic_DNA"/>
</dbReference>
<feature type="compositionally biased region" description="Basic and acidic residues" evidence="1">
    <location>
        <begin position="17"/>
        <end position="35"/>
    </location>
</feature>
<dbReference type="RefSeq" id="WP_331213479.1">
    <property type="nucleotide sequence ID" value="NZ_JAZGQK010000006.1"/>
</dbReference>